<protein>
    <submittedName>
        <fullName evidence="1">Uncharacterized protein</fullName>
    </submittedName>
</protein>
<dbReference type="Proteomes" id="UP000235672">
    <property type="component" value="Unassembled WGS sequence"/>
</dbReference>
<gene>
    <name evidence="1" type="ORF">NA56DRAFT_752173</name>
</gene>
<keyword evidence="2" id="KW-1185">Reference proteome</keyword>
<evidence type="ECO:0000313" key="2">
    <source>
        <dbReference type="Proteomes" id="UP000235672"/>
    </source>
</evidence>
<dbReference type="OrthoDB" id="5104994at2759"/>
<organism evidence="1 2">
    <name type="scientific">Hyaloscypha hepaticicola</name>
    <dbReference type="NCBI Taxonomy" id="2082293"/>
    <lineage>
        <taxon>Eukaryota</taxon>
        <taxon>Fungi</taxon>
        <taxon>Dikarya</taxon>
        <taxon>Ascomycota</taxon>
        <taxon>Pezizomycotina</taxon>
        <taxon>Leotiomycetes</taxon>
        <taxon>Helotiales</taxon>
        <taxon>Hyaloscyphaceae</taxon>
        <taxon>Hyaloscypha</taxon>
    </lineage>
</organism>
<dbReference type="EMBL" id="KZ613499">
    <property type="protein sequence ID" value="PMD17499.1"/>
    <property type="molecule type" value="Genomic_DNA"/>
</dbReference>
<evidence type="ECO:0000313" key="1">
    <source>
        <dbReference type="EMBL" id="PMD17499.1"/>
    </source>
</evidence>
<dbReference type="AlphaFoldDB" id="A0A2J6PU40"/>
<name>A0A2J6PU40_9HELO</name>
<accession>A0A2J6PU40</accession>
<proteinExistence type="predicted"/>
<reference evidence="1 2" key="1">
    <citation type="submission" date="2016-05" db="EMBL/GenBank/DDBJ databases">
        <title>A degradative enzymes factory behind the ericoid mycorrhizal symbiosis.</title>
        <authorList>
            <consortium name="DOE Joint Genome Institute"/>
            <person name="Martino E."/>
            <person name="Morin E."/>
            <person name="Grelet G."/>
            <person name="Kuo A."/>
            <person name="Kohler A."/>
            <person name="Daghino S."/>
            <person name="Barry K."/>
            <person name="Choi C."/>
            <person name="Cichocki N."/>
            <person name="Clum A."/>
            <person name="Copeland A."/>
            <person name="Hainaut M."/>
            <person name="Haridas S."/>
            <person name="Labutti K."/>
            <person name="Lindquist E."/>
            <person name="Lipzen A."/>
            <person name="Khouja H.-R."/>
            <person name="Murat C."/>
            <person name="Ohm R."/>
            <person name="Olson A."/>
            <person name="Spatafora J."/>
            <person name="Veneault-Fourrey C."/>
            <person name="Henrissat B."/>
            <person name="Grigoriev I."/>
            <person name="Martin F."/>
            <person name="Perotto S."/>
        </authorList>
    </citation>
    <scope>NUCLEOTIDE SEQUENCE [LARGE SCALE GENOMIC DNA]</scope>
    <source>
        <strain evidence="1 2">UAMH 7357</strain>
    </source>
</reference>
<sequence>MMDIDTPRQKYNCVREKCRVYQGECPNNWIMAPEVHDFLHRLPGELQRMVIAETVVPKPQCIKDVFGHCHNPWECKDAHPFNSCGQTVLPSSCYTSTCRLVRKEGYKAFFKNNIFVFKSLHRTYPRLHSTDPEEIRIWFRSLDSLSIRDRDPRALRLLDFLDVPIDSNLHIQSEDGSNEHIGTYRHMIRHLVFTLEDDDEPISDLALRYTWAWALTVDWSSLPNLETLVLDLRGYSYRQLQDPELPEDLYNEQLEASAKRMKFLSLKSLVIYGLCSGPLYWNNVQHKKRMERLFQPALGLGKLELRDEEHFVEW</sequence>